<comment type="caution">
    <text evidence="1">The sequence shown here is derived from an EMBL/GenBank/DDBJ whole genome shotgun (WGS) entry which is preliminary data.</text>
</comment>
<evidence type="ECO:0008006" key="3">
    <source>
        <dbReference type="Google" id="ProtNLM"/>
    </source>
</evidence>
<dbReference type="PANTHER" id="PTHR43550:SF3">
    <property type="entry name" value="3-KETODIHYDROSPHINGOSINE REDUCTASE"/>
    <property type="match status" value="1"/>
</dbReference>
<dbReference type="Proteomes" id="UP000294003">
    <property type="component" value="Unassembled WGS sequence"/>
</dbReference>
<organism evidence="1 2">
    <name type="scientific">Monosporascus cannonballus</name>
    <dbReference type="NCBI Taxonomy" id="155416"/>
    <lineage>
        <taxon>Eukaryota</taxon>
        <taxon>Fungi</taxon>
        <taxon>Dikarya</taxon>
        <taxon>Ascomycota</taxon>
        <taxon>Pezizomycotina</taxon>
        <taxon>Sordariomycetes</taxon>
        <taxon>Xylariomycetidae</taxon>
        <taxon>Xylariales</taxon>
        <taxon>Xylariales incertae sedis</taxon>
        <taxon>Monosporascus</taxon>
    </lineage>
</organism>
<evidence type="ECO:0000313" key="2">
    <source>
        <dbReference type="Proteomes" id="UP000294003"/>
    </source>
</evidence>
<dbReference type="Gene3D" id="3.40.50.720">
    <property type="entry name" value="NAD(P)-binding Rossmann-like Domain"/>
    <property type="match status" value="1"/>
</dbReference>
<name>A0ABY0HGB8_9PEZI</name>
<proteinExistence type="predicted"/>
<dbReference type="PANTHER" id="PTHR43550">
    <property type="entry name" value="3-KETODIHYDROSPHINGOSINE REDUCTASE"/>
    <property type="match status" value="1"/>
</dbReference>
<sequence>MIDSNYFSCVCMAHAVFNAWLRSDATAKETNPQTDRSTPMPLPPRHLNPTGPFASFYSLAGFTPYSHSNAAIRTLSDSLSQEMSLCAAAHLYLPRVRVHTVLPATMPPWSLEDESRVKTDLTKSLEEWDHVLTQQECAWRATAGLESGEELVMTSTIVRLVMSS</sequence>
<protein>
    <recommendedName>
        <fullName evidence="3">Ketoreductase (KR) domain-containing protein</fullName>
    </recommendedName>
</protein>
<gene>
    <name evidence="1" type="ORF">DL762_001899</name>
</gene>
<evidence type="ECO:0000313" key="1">
    <source>
        <dbReference type="EMBL" id="RYO91961.1"/>
    </source>
</evidence>
<accession>A0ABY0HGB8</accession>
<dbReference type="EMBL" id="QJNS01000034">
    <property type="protein sequence ID" value="RYO91961.1"/>
    <property type="molecule type" value="Genomic_DNA"/>
</dbReference>
<keyword evidence="2" id="KW-1185">Reference proteome</keyword>
<reference evidence="1 2" key="1">
    <citation type="submission" date="2018-06" db="EMBL/GenBank/DDBJ databases">
        <title>Complete Genomes of Monosporascus.</title>
        <authorList>
            <person name="Robinson A.J."/>
            <person name="Natvig D.O."/>
        </authorList>
    </citation>
    <scope>NUCLEOTIDE SEQUENCE [LARGE SCALE GENOMIC DNA]</scope>
    <source>
        <strain evidence="1 2">CBS 609.92</strain>
    </source>
</reference>